<evidence type="ECO:0000313" key="7">
    <source>
        <dbReference type="Proteomes" id="UP000005615"/>
    </source>
</evidence>
<dbReference type="InterPro" id="IPR011990">
    <property type="entry name" value="TPR-like_helical_dom_sf"/>
</dbReference>
<accession>F3L560</accession>
<dbReference type="EMBL" id="AEIG01000096">
    <property type="protein sequence ID" value="EGG28533.1"/>
    <property type="molecule type" value="Genomic_DNA"/>
</dbReference>
<keyword evidence="7" id="KW-1185">Reference proteome</keyword>
<dbReference type="Proteomes" id="UP000005615">
    <property type="component" value="Unassembled WGS sequence"/>
</dbReference>
<gene>
    <name evidence="6" type="ORF">IMCC3088_2839</name>
</gene>
<sequence>MGRLRCLTLLLLVCSGMVCHTAGANTLEDAKQLIRAKRFDDAIHVLEVLHDASQGTGESHYLLGSLYWLQGHGREEIARPLIEFEKAAELQYAKAMHRLGVVYLVGVEVPQDVARGRELLSKATQLGYQLADTQLLRAQSDFFDMEDWDACALIDYQRDGVLLPTDQWSDRTKQRAFFCAVAAGNLRALQIWRSEEWGLQWRNRWGQTGLHVAVGAKTYSTLEWLLHNGVEADVADDRGNTPLHLAMALEDRASIDLLLQHTSDWSITNDAGRVPLEMAGGNDIRDYALSRGARSTKKPDRQRNNPMILKSSEPLDSGIFAGWPPIHVAAWLGKEEVVEKLVAAANLMNTDPEGYTPLMRAACAGNYSIYRILQKALNDQTMPARQSVELLRCFAKHRWALEFEQTARGFDTRSMDDNEFNALLYLAVEARFFDELGALLANETGNRRVNGTTLKRVAQQNNEALTRQLFEFSVPKIQQRVLFDALKYGWNMPSDLLHMSALDNWIDTELDTPLIAASSAGNVDVIRLLAPISEVNAQNKSGNTALHSAVLASNASAVEALLQAACDIEIRNEESLTPLMLAIDTADKEVVDSLVNAGANRNRRDKFGVSVIERIEASGRADLKHLLRR</sequence>
<feature type="signal peptide" evidence="5">
    <location>
        <begin position="1"/>
        <end position="24"/>
    </location>
</feature>
<dbReference type="InterPro" id="IPR002110">
    <property type="entry name" value="Ankyrin_rpt"/>
</dbReference>
<dbReference type="SUPFAM" id="SSF48403">
    <property type="entry name" value="Ankyrin repeat"/>
    <property type="match status" value="1"/>
</dbReference>
<dbReference type="PANTHER" id="PTHR24166">
    <property type="entry name" value="ROLLING PEBBLES, ISOFORM B"/>
    <property type="match status" value="1"/>
</dbReference>
<feature type="chain" id="PRO_5043870284" evidence="5">
    <location>
        <begin position="25"/>
        <end position="629"/>
    </location>
</feature>
<dbReference type="PANTHER" id="PTHR24166:SF48">
    <property type="entry name" value="PROTEIN VAPYRIN"/>
    <property type="match status" value="1"/>
</dbReference>
<dbReference type="eggNOG" id="COG0666">
    <property type="taxonomic scope" value="Bacteria"/>
</dbReference>
<comment type="similarity">
    <text evidence="3">Belongs to the TANC family.</text>
</comment>
<dbReference type="Pfam" id="PF12796">
    <property type="entry name" value="Ank_2"/>
    <property type="match status" value="3"/>
</dbReference>
<dbReference type="Gene3D" id="1.25.40.10">
    <property type="entry name" value="Tetratricopeptide repeat domain"/>
    <property type="match status" value="1"/>
</dbReference>
<dbReference type="AlphaFoldDB" id="F3L560"/>
<proteinExistence type="inferred from homology"/>
<dbReference type="InterPro" id="IPR036770">
    <property type="entry name" value="Ankyrin_rpt-contain_sf"/>
</dbReference>
<comment type="caution">
    <text evidence="6">The sequence shown here is derived from an EMBL/GenBank/DDBJ whole genome shotgun (WGS) entry which is preliminary data.</text>
</comment>
<dbReference type="PROSITE" id="PS50088">
    <property type="entry name" value="ANK_REPEAT"/>
    <property type="match status" value="4"/>
</dbReference>
<keyword evidence="2" id="KW-0040">ANK repeat</keyword>
<dbReference type="SMART" id="SM00671">
    <property type="entry name" value="SEL1"/>
    <property type="match status" value="1"/>
</dbReference>
<dbReference type="OrthoDB" id="9812708at2"/>
<dbReference type="SMART" id="SM00248">
    <property type="entry name" value="ANK"/>
    <property type="match status" value="7"/>
</dbReference>
<evidence type="ECO:0000256" key="4">
    <source>
        <dbReference type="SAM" id="MobiDB-lite"/>
    </source>
</evidence>
<dbReference type="RefSeq" id="WP_009576984.1">
    <property type="nucleotide sequence ID" value="NZ_AEIG01000096.1"/>
</dbReference>
<organism evidence="6 7">
    <name type="scientific">Aequoribacter fuscus</name>
    <dbReference type="NCBI Taxonomy" id="2518989"/>
    <lineage>
        <taxon>Bacteria</taxon>
        <taxon>Pseudomonadati</taxon>
        <taxon>Pseudomonadota</taxon>
        <taxon>Gammaproteobacteria</taxon>
        <taxon>Cellvibrionales</taxon>
        <taxon>Halieaceae</taxon>
        <taxon>Aequoribacter</taxon>
    </lineage>
</organism>
<reference evidence="6 7" key="1">
    <citation type="journal article" date="2011" name="J. Bacteriol.">
        <title>Genome sequence of strain IMCC3088, a proteorhodopsin-containing marine bacterium belonging to the OM60/NOR5 clade.</title>
        <authorList>
            <person name="Jang Y."/>
            <person name="Oh H.M."/>
            <person name="Kang I."/>
            <person name="Lee K."/>
            <person name="Yang S.J."/>
            <person name="Cho J.C."/>
        </authorList>
    </citation>
    <scope>NUCLEOTIDE SEQUENCE [LARGE SCALE GENOMIC DNA]</scope>
    <source>
        <strain evidence="6 7">IMCC3088</strain>
    </source>
</reference>
<evidence type="ECO:0000256" key="2">
    <source>
        <dbReference type="ARBA" id="ARBA00023043"/>
    </source>
</evidence>
<evidence type="ECO:0000313" key="6">
    <source>
        <dbReference type="EMBL" id="EGG28533.1"/>
    </source>
</evidence>
<dbReference type="SUPFAM" id="SSF81901">
    <property type="entry name" value="HCP-like"/>
    <property type="match status" value="1"/>
</dbReference>
<feature type="region of interest" description="Disordered" evidence="4">
    <location>
        <begin position="289"/>
        <end position="308"/>
    </location>
</feature>
<dbReference type="STRING" id="2518989.IMCC3088_2839"/>
<name>F3L560_9GAMM</name>
<evidence type="ECO:0000256" key="3">
    <source>
        <dbReference type="ARBA" id="ARBA00038259"/>
    </source>
</evidence>
<dbReference type="Gene3D" id="1.25.40.20">
    <property type="entry name" value="Ankyrin repeat-containing domain"/>
    <property type="match status" value="3"/>
</dbReference>
<protein>
    <submittedName>
        <fullName evidence="6">Ankyrin</fullName>
    </submittedName>
</protein>
<dbReference type="PROSITE" id="PS50297">
    <property type="entry name" value="ANK_REP_REGION"/>
    <property type="match status" value="3"/>
</dbReference>
<evidence type="ECO:0000256" key="1">
    <source>
        <dbReference type="ARBA" id="ARBA00022737"/>
    </source>
</evidence>
<keyword evidence="5" id="KW-0732">Signal</keyword>
<dbReference type="InterPro" id="IPR006597">
    <property type="entry name" value="Sel1-like"/>
</dbReference>
<dbReference type="InterPro" id="IPR050889">
    <property type="entry name" value="Dendritic_Spine_Reg/Scaffold"/>
</dbReference>
<evidence type="ECO:0000256" key="5">
    <source>
        <dbReference type="SAM" id="SignalP"/>
    </source>
</evidence>
<keyword evidence="1" id="KW-0677">Repeat</keyword>